<dbReference type="GO" id="GO:0005829">
    <property type="term" value="C:cytosol"/>
    <property type="evidence" value="ECO:0007669"/>
    <property type="project" value="TreeGrafter"/>
</dbReference>
<dbReference type="InterPro" id="IPR000994">
    <property type="entry name" value="Pept_M24"/>
</dbReference>
<evidence type="ECO:0000256" key="6">
    <source>
        <dbReference type="ARBA" id="ARBA00022801"/>
    </source>
</evidence>
<dbReference type="Gene3D" id="3.90.230.10">
    <property type="entry name" value="Creatinase/methionine aminopeptidase superfamily"/>
    <property type="match status" value="1"/>
</dbReference>
<evidence type="ECO:0000256" key="7">
    <source>
        <dbReference type="ARBA" id="ARBA00023211"/>
    </source>
</evidence>
<feature type="domain" description="Aminopeptidase P N-terminal" evidence="9">
    <location>
        <begin position="1"/>
        <end position="131"/>
    </location>
</feature>
<comment type="cofactor">
    <cofactor evidence="2">
        <name>Mn(2+)</name>
        <dbReference type="ChEBI" id="CHEBI:29035"/>
    </cofactor>
</comment>
<dbReference type="PROSITE" id="PS00491">
    <property type="entry name" value="PROLINE_PEPTIDASE"/>
    <property type="match status" value="1"/>
</dbReference>
<organism evidence="10 11">
    <name type="scientific">Anthropogastromicrobium aceti</name>
    <dbReference type="NCBI Taxonomy" id="2981768"/>
    <lineage>
        <taxon>Bacteria</taxon>
        <taxon>Bacillati</taxon>
        <taxon>Bacillota</taxon>
        <taxon>Clostridia</taxon>
        <taxon>Lachnospirales</taxon>
        <taxon>Lachnospiraceae</taxon>
        <taxon>Anthropogastromicrobium</taxon>
    </lineage>
</organism>
<dbReference type="EC" id="3.4.11.9" evidence="4"/>
<evidence type="ECO:0000256" key="1">
    <source>
        <dbReference type="ARBA" id="ARBA00001424"/>
    </source>
</evidence>
<dbReference type="PANTHER" id="PTHR43226:SF4">
    <property type="entry name" value="XAA-PRO AMINOPEPTIDASE 3"/>
    <property type="match status" value="1"/>
</dbReference>
<dbReference type="SUPFAM" id="SSF53092">
    <property type="entry name" value="Creatinase/prolidase N-terminal domain"/>
    <property type="match status" value="1"/>
</dbReference>
<dbReference type="SMART" id="SM01011">
    <property type="entry name" value="AMP_N"/>
    <property type="match status" value="1"/>
</dbReference>
<dbReference type="AlphaFoldDB" id="A0AAE3JD21"/>
<sequence length="414" mass="47207">MNYKKRRDEVLSKMEKNSVLVLYSGVRHHVSADEYAPFEANRNFFYLTGIRRENMMLILDNATEEPTETLLIEEADPDRERWMGKKMTVDEAKAQAQIEKVGFIDTEKGIINRMLTREDVYTVYFDTYRHDIDDLEDYNMMKAREFAQKYPGVRVKDCAPIIAEMRMQKDEDEVSLIREAIKLTDGGLKNLMSHLQPGQMEYQAQADFEYSIKRNGADGVAFHTIAGSGINGTMLHYVTNECECKDNTLLLLDLGAKYKGYCADITRTYPVNGKFTEKQRMVYEVVLAANRAVAKTAKPGMTLRELNDVCKKVLAEGCIRMGLIEKEEEIGKYYMHGVSHHLGIDVHDVSVASNSKLRPGAVISDEPGLYIDEWEIGIRVEDDLLITEDGCECLSEDVMRTPDEIEAFMAEAHK</sequence>
<keyword evidence="5 8" id="KW-0479">Metal-binding</keyword>
<evidence type="ECO:0000256" key="2">
    <source>
        <dbReference type="ARBA" id="ARBA00001936"/>
    </source>
</evidence>
<evidence type="ECO:0000256" key="5">
    <source>
        <dbReference type="ARBA" id="ARBA00022723"/>
    </source>
</evidence>
<evidence type="ECO:0000256" key="8">
    <source>
        <dbReference type="RuleBase" id="RU000590"/>
    </source>
</evidence>
<evidence type="ECO:0000313" key="11">
    <source>
        <dbReference type="Proteomes" id="UP001198200"/>
    </source>
</evidence>
<proteinExistence type="inferred from homology"/>
<name>A0AAE3JD21_9FIRM</name>
<dbReference type="GO" id="GO:0030145">
    <property type="term" value="F:manganese ion binding"/>
    <property type="evidence" value="ECO:0007669"/>
    <property type="project" value="InterPro"/>
</dbReference>
<dbReference type="InterPro" id="IPR007865">
    <property type="entry name" value="Aminopep_P_N"/>
</dbReference>
<protein>
    <recommendedName>
        <fullName evidence="4">Xaa-Pro aminopeptidase</fullName>
        <ecNumber evidence="4">3.4.11.9</ecNumber>
    </recommendedName>
</protein>
<comment type="catalytic activity">
    <reaction evidence="1">
        <text>Release of any N-terminal amino acid, including proline, that is linked to proline, even from a dipeptide or tripeptide.</text>
        <dbReference type="EC" id="3.4.11.9"/>
    </reaction>
</comment>
<evidence type="ECO:0000256" key="3">
    <source>
        <dbReference type="ARBA" id="ARBA00008766"/>
    </source>
</evidence>
<evidence type="ECO:0000313" key="10">
    <source>
        <dbReference type="EMBL" id="MCC2222399.1"/>
    </source>
</evidence>
<evidence type="ECO:0000259" key="9">
    <source>
        <dbReference type="SMART" id="SM01011"/>
    </source>
</evidence>
<dbReference type="GO" id="GO:0006508">
    <property type="term" value="P:proteolysis"/>
    <property type="evidence" value="ECO:0007669"/>
    <property type="project" value="TreeGrafter"/>
</dbReference>
<dbReference type="InterPro" id="IPR001131">
    <property type="entry name" value="Peptidase_M24B_aminopep-P_CS"/>
</dbReference>
<keyword evidence="7" id="KW-0464">Manganese</keyword>
<dbReference type="Pfam" id="PF05195">
    <property type="entry name" value="AMP_N"/>
    <property type="match status" value="1"/>
</dbReference>
<comment type="similarity">
    <text evidence="3 8">Belongs to the peptidase M24B family.</text>
</comment>
<keyword evidence="11" id="KW-1185">Reference proteome</keyword>
<dbReference type="Proteomes" id="UP001198200">
    <property type="component" value="Unassembled WGS sequence"/>
</dbReference>
<dbReference type="EMBL" id="JAJEQN010000034">
    <property type="protein sequence ID" value="MCC2222399.1"/>
    <property type="molecule type" value="Genomic_DNA"/>
</dbReference>
<dbReference type="PANTHER" id="PTHR43226">
    <property type="entry name" value="XAA-PRO AMINOPEPTIDASE 3"/>
    <property type="match status" value="1"/>
</dbReference>
<keyword evidence="10" id="KW-0031">Aminopeptidase</keyword>
<evidence type="ECO:0000256" key="4">
    <source>
        <dbReference type="ARBA" id="ARBA00012574"/>
    </source>
</evidence>
<dbReference type="SUPFAM" id="SSF55920">
    <property type="entry name" value="Creatinase/aminopeptidase"/>
    <property type="match status" value="1"/>
</dbReference>
<dbReference type="GO" id="GO:0070006">
    <property type="term" value="F:metalloaminopeptidase activity"/>
    <property type="evidence" value="ECO:0007669"/>
    <property type="project" value="InterPro"/>
</dbReference>
<dbReference type="RefSeq" id="WP_227100769.1">
    <property type="nucleotide sequence ID" value="NZ_JAJEQN010000034.1"/>
</dbReference>
<keyword evidence="6" id="KW-0378">Hydrolase</keyword>
<dbReference type="InterPro" id="IPR029149">
    <property type="entry name" value="Creatin/AminoP/Spt16_N"/>
</dbReference>
<dbReference type="InterPro" id="IPR036005">
    <property type="entry name" value="Creatinase/aminopeptidase-like"/>
</dbReference>
<accession>A0AAE3JD21</accession>
<keyword evidence="10" id="KW-0645">Protease</keyword>
<dbReference type="Pfam" id="PF00557">
    <property type="entry name" value="Peptidase_M24"/>
    <property type="match status" value="1"/>
</dbReference>
<gene>
    <name evidence="10" type="ORF">LKD48_12285</name>
</gene>
<reference evidence="10 11" key="1">
    <citation type="submission" date="2021-10" db="EMBL/GenBank/DDBJ databases">
        <title>Anaerobic single-cell dispensing facilitates the cultivation of human gut bacteria.</title>
        <authorList>
            <person name="Afrizal A."/>
        </authorList>
    </citation>
    <scope>NUCLEOTIDE SEQUENCE [LARGE SCALE GENOMIC DNA]</scope>
    <source>
        <strain evidence="10 11">CLA-AA-H224</strain>
    </source>
</reference>
<dbReference type="InterPro" id="IPR052433">
    <property type="entry name" value="X-Pro_dipept-like"/>
</dbReference>
<comment type="caution">
    <text evidence="10">The sequence shown here is derived from an EMBL/GenBank/DDBJ whole genome shotgun (WGS) entry which is preliminary data.</text>
</comment>
<dbReference type="Gene3D" id="3.40.350.10">
    <property type="entry name" value="Creatinase/prolidase N-terminal domain"/>
    <property type="match status" value="1"/>
</dbReference>